<reference evidence="2" key="1">
    <citation type="submission" date="2023-03" db="EMBL/GenBank/DDBJ databases">
        <title>Massive genome expansion in bonnet fungi (Mycena s.s.) driven by repeated elements and novel gene families across ecological guilds.</title>
        <authorList>
            <consortium name="Lawrence Berkeley National Laboratory"/>
            <person name="Harder C.B."/>
            <person name="Miyauchi S."/>
            <person name="Viragh M."/>
            <person name="Kuo A."/>
            <person name="Thoen E."/>
            <person name="Andreopoulos B."/>
            <person name="Lu D."/>
            <person name="Skrede I."/>
            <person name="Drula E."/>
            <person name="Henrissat B."/>
            <person name="Morin E."/>
            <person name="Kohler A."/>
            <person name="Barry K."/>
            <person name="LaButti K."/>
            <person name="Morin E."/>
            <person name="Salamov A."/>
            <person name="Lipzen A."/>
            <person name="Mereny Z."/>
            <person name="Hegedus B."/>
            <person name="Baldrian P."/>
            <person name="Stursova M."/>
            <person name="Weitz H."/>
            <person name="Taylor A."/>
            <person name="Grigoriev I.V."/>
            <person name="Nagy L.G."/>
            <person name="Martin F."/>
            <person name="Kauserud H."/>
        </authorList>
    </citation>
    <scope>NUCLEOTIDE SEQUENCE</scope>
    <source>
        <strain evidence="2">9284</strain>
    </source>
</reference>
<evidence type="ECO:0000313" key="3">
    <source>
        <dbReference type="Proteomes" id="UP001221142"/>
    </source>
</evidence>
<dbReference type="SUPFAM" id="SSF50129">
    <property type="entry name" value="GroES-like"/>
    <property type="match status" value="1"/>
</dbReference>
<dbReference type="EMBL" id="JARKIF010000003">
    <property type="protein sequence ID" value="KAJ7644971.1"/>
    <property type="molecule type" value="Genomic_DNA"/>
</dbReference>
<dbReference type="Gene3D" id="3.90.180.10">
    <property type="entry name" value="Medium-chain alcohol dehydrogenases, catalytic domain"/>
    <property type="match status" value="1"/>
</dbReference>
<gene>
    <name evidence="2" type="ORF">FB45DRAFT_301326</name>
</gene>
<comment type="caution">
    <text evidence="2">The sequence shown here is derived from an EMBL/GenBank/DDBJ whole genome shotgun (WGS) entry which is preliminary data.</text>
</comment>
<dbReference type="InterPro" id="IPR047122">
    <property type="entry name" value="Trans-enoyl_RdTase-like"/>
</dbReference>
<dbReference type="GO" id="GO:0016651">
    <property type="term" value="F:oxidoreductase activity, acting on NAD(P)H"/>
    <property type="evidence" value="ECO:0007669"/>
    <property type="project" value="InterPro"/>
</dbReference>
<dbReference type="Proteomes" id="UP001221142">
    <property type="component" value="Unassembled WGS sequence"/>
</dbReference>
<keyword evidence="3" id="KW-1185">Reference proteome</keyword>
<protein>
    <submittedName>
        <fullName evidence="2">Chaperonin 10-like protein</fullName>
    </submittedName>
</protein>
<dbReference type="PANTHER" id="PTHR45348:SF2">
    <property type="entry name" value="ZINC-TYPE ALCOHOL DEHYDROGENASE-LIKE PROTEIN C2E1P3.01"/>
    <property type="match status" value="1"/>
</dbReference>
<dbReference type="PANTHER" id="PTHR45348">
    <property type="entry name" value="HYPOTHETICAL OXIDOREDUCTASE (EUROFUNG)"/>
    <property type="match status" value="1"/>
</dbReference>
<feature type="domain" description="Alcohol dehydrogenase-like N-terminal" evidence="1">
    <location>
        <begin position="29"/>
        <end position="115"/>
    </location>
</feature>
<dbReference type="AlphaFoldDB" id="A0AAD7FYT4"/>
<evidence type="ECO:0000259" key="1">
    <source>
        <dbReference type="Pfam" id="PF08240"/>
    </source>
</evidence>
<dbReference type="InterPro" id="IPR013154">
    <property type="entry name" value="ADH-like_N"/>
</dbReference>
<dbReference type="InterPro" id="IPR011032">
    <property type="entry name" value="GroES-like_sf"/>
</dbReference>
<organism evidence="2 3">
    <name type="scientific">Roridomyces roridus</name>
    <dbReference type="NCBI Taxonomy" id="1738132"/>
    <lineage>
        <taxon>Eukaryota</taxon>
        <taxon>Fungi</taxon>
        <taxon>Dikarya</taxon>
        <taxon>Basidiomycota</taxon>
        <taxon>Agaricomycotina</taxon>
        <taxon>Agaricomycetes</taxon>
        <taxon>Agaricomycetidae</taxon>
        <taxon>Agaricales</taxon>
        <taxon>Marasmiineae</taxon>
        <taxon>Mycenaceae</taxon>
        <taxon>Roridomyces</taxon>
    </lineage>
</organism>
<name>A0AAD7FYT4_9AGAR</name>
<proteinExistence type="predicted"/>
<sequence length="115" mass="12432">MPTQKALVLPEKSGQFVVVDNWPTPVAPGPGEVLIKVKATALNPVDWKMQKDGYFIQEYPIVLGWDFSGDVEAVGEGVEGLVKGDRVMALGFPPKGFSGFQQYTLMPADLVGNIP</sequence>
<dbReference type="Pfam" id="PF08240">
    <property type="entry name" value="ADH_N"/>
    <property type="match status" value="1"/>
</dbReference>
<evidence type="ECO:0000313" key="2">
    <source>
        <dbReference type="EMBL" id="KAJ7644971.1"/>
    </source>
</evidence>
<accession>A0AAD7FYT4</accession>